<dbReference type="EMBL" id="JBHUIK010000001">
    <property type="protein sequence ID" value="MFD2213213.1"/>
    <property type="molecule type" value="Genomic_DNA"/>
</dbReference>
<dbReference type="InterPro" id="IPR014975">
    <property type="entry name" value="DUF1836"/>
</dbReference>
<dbReference type="PANTHER" id="PTHR40056:SF1">
    <property type="entry name" value="DUF1836 DOMAIN-CONTAINING PROTEIN"/>
    <property type="match status" value="1"/>
</dbReference>
<evidence type="ECO:0000313" key="1">
    <source>
        <dbReference type="EMBL" id="MFD2213213.1"/>
    </source>
</evidence>
<dbReference type="RefSeq" id="WP_379050528.1">
    <property type="nucleotide sequence ID" value="NZ_JBHUIK010000001.1"/>
</dbReference>
<comment type="caution">
    <text evidence="1">The sequence shown here is derived from an EMBL/GenBank/DDBJ whole genome shotgun (WGS) entry which is preliminary data.</text>
</comment>
<dbReference type="Proteomes" id="UP001597318">
    <property type="component" value="Unassembled WGS sequence"/>
</dbReference>
<name>A0ABW5BSW9_9BACI</name>
<keyword evidence="2" id="KW-1185">Reference proteome</keyword>
<organism evidence="1 2">
    <name type="scientific">Metabacillus endolithicus</name>
    <dbReference type="NCBI Taxonomy" id="1535204"/>
    <lineage>
        <taxon>Bacteria</taxon>
        <taxon>Bacillati</taxon>
        <taxon>Bacillota</taxon>
        <taxon>Bacilli</taxon>
        <taxon>Bacillales</taxon>
        <taxon>Bacillaceae</taxon>
        <taxon>Metabacillus</taxon>
    </lineage>
</organism>
<gene>
    <name evidence="1" type="ORF">ACFSKK_05720</name>
</gene>
<reference evidence="2" key="1">
    <citation type="journal article" date="2019" name="Int. J. Syst. Evol. Microbiol.">
        <title>The Global Catalogue of Microorganisms (GCM) 10K type strain sequencing project: providing services to taxonomists for standard genome sequencing and annotation.</title>
        <authorList>
            <consortium name="The Broad Institute Genomics Platform"/>
            <consortium name="The Broad Institute Genome Sequencing Center for Infectious Disease"/>
            <person name="Wu L."/>
            <person name="Ma J."/>
        </authorList>
    </citation>
    <scope>NUCLEOTIDE SEQUENCE [LARGE SCALE GENOMIC DNA]</scope>
    <source>
        <strain evidence="2">CGMCC 1.15474</strain>
    </source>
</reference>
<dbReference type="Pfam" id="PF08876">
    <property type="entry name" value="DUF1836"/>
    <property type="match status" value="1"/>
</dbReference>
<evidence type="ECO:0000313" key="2">
    <source>
        <dbReference type="Proteomes" id="UP001597318"/>
    </source>
</evidence>
<dbReference type="PROSITE" id="PS51450">
    <property type="entry name" value="LRR"/>
    <property type="match status" value="1"/>
</dbReference>
<dbReference type="PANTHER" id="PTHR40056">
    <property type="entry name" value="HYPOTHETICAL CYTOSOLIC PROTEIN"/>
    <property type="match status" value="1"/>
</dbReference>
<proteinExistence type="predicted"/>
<accession>A0ABW5BSW9</accession>
<protein>
    <submittedName>
        <fullName evidence="1">DUF1836 domain-containing protein</fullName>
    </submittedName>
</protein>
<dbReference type="InterPro" id="IPR001611">
    <property type="entry name" value="Leu-rich_rpt"/>
</dbReference>
<sequence length="227" mass="25910">MTIQLTRKEMTALLYSLKGESKQSPLLIIEKASNFTSPIDINIPAFLIKASKRRNLQEFGLSTNEIVSLANLCELTSLKSTSIQNWIKRDVKGLIGPPELGKKYSIDQAAMLLIVKDLKYVFDFEKIRKVLTEVFNTLSDRSDDLISPIMFYEMYGTILEKLEKLPLRGQTLEQQIVEEVNAVPKKFSELTESQWKTIERILVTTVLAVTASHLQTRAQVYLNERLN</sequence>